<dbReference type="EMBL" id="CP031320">
    <property type="protein sequence ID" value="AXK36119.1"/>
    <property type="molecule type" value="Genomic_DNA"/>
</dbReference>
<evidence type="ECO:0000313" key="4">
    <source>
        <dbReference type="EMBL" id="AXK36119.1"/>
    </source>
</evidence>
<dbReference type="InterPro" id="IPR001296">
    <property type="entry name" value="Glyco_trans_1"/>
</dbReference>
<organism evidence="4 5">
    <name type="scientific">Streptomyces armeniacus</name>
    <dbReference type="NCBI Taxonomy" id="83291"/>
    <lineage>
        <taxon>Bacteria</taxon>
        <taxon>Bacillati</taxon>
        <taxon>Actinomycetota</taxon>
        <taxon>Actinomycetes</taxon>
        <taxon>Kitasatosporales</taxon>
        <taxon>Streptomycetaceae</taxon>
        <taxon>Streptomyces</taxon>
    </lineage>
</organism>
<evidence type="ECO:0000256" key="1">
    <source>
        <dbReference type="ARBA" id="ARBA00021292"/>
    </source>
</evidence>
<name>A0A345XWV3_9ACTN</name>
<evidence type="ECO:0000313" key="5">
    <source>
        <dbReference type="Proteomes" id="UP000254425"/>
    </source>
</evidence>
<dbReference type="KEGG" id="sarm:DVA86_29535"/>
<dbReference type="GO" id="GO:0016757">
    <property type="term" value="F:glycosyltransferase activity"/>
    <property type="evidence" value="ECO:0007669"/>
    <property type="project" value="InterPro"/>
</dbReference>
<feature type="domain" description="Glycosyl transferase family 1" evidence="3">
    <location>
        <begin position="2"/>
        <end position="151"/>
    </location>
</feature>
<keyword evidence="5" id="KW-1185">Reference proteome</keyword>
<protein>
    <recommendedName>
        <fullName evidence="1">D-inositol 3-phosphate glycosyltransferase</fullName>
    </recommendedName>
</protein>
<dbReference type="Gene3D" id="3.40.50.2000">
    <property type="entry name" value="Glycogen Phosphorylase B"/>
    <property type="match status" value="2"/>
</dbReference>
<reference evidence="4 5" key="1">
    <citation type="submission" date="2018-07" db="EMBL/GenBank/DDBJ databases">
        <title>Draft genome of the type strain Streptomyces armeniacus ATCC 15676.</title>
        <authorList>
            <person name="Labana P."/>
            <person name="Gosse J.T."/>
            <person name="Boddy C.N."/>
        </authorList>
    </citation>
    <scope>NUCLEOTIDE SEQUENCE [LARGE SCALE GENOMIC DNA]</scope>
    <source>
        <strain evidence="4 5">ATCC 15676</strain>
    </source>
</reference>
<evidence type="ECO:0000256" key="2">
    <source>
        <dbReference type="ARBA" id="ARBA00022679"/>
    </source>
</evidence>
<sequence>MVVAAGRLVRVKRYDVLIRAFATVAARHPDWQLRIYGRGEEHGGLRDLIDELGLYNNVFLMGLASPMEAEWVKGSIAASTSDVEPFGMTLVEAMRCGLPVVSTDCPHGPGEIIEDGADGRLVPVGRPDAFAAALLELIEDDEKRRRMSRTALESSRRYSPERVVARAERLFGTLTEAKSAGRPAAAVPAGPQPAGRALVRGSYAARDTAVEAVDTVLRTLWKAAR</sequence>
<accession>A0A345XWV3</accession>
<dbReference type="AlphaFoldDB" id="A0A345XWV3"/>
<dbReference type="PANTHER" id="PTHR12526">
    <property type="entry name" value="GLYCOSYLTRANSFERASE"/>
    <property type="match status" value="1"/>
</dbReference>
<dbReference type="PANTHER" id="PTHR12526:SF627">
    <property type="entry name" value="D-RHAMNOSYLTRANSFERASE WBPZ"/>
    <property type="match status" value="1"/>
</dbReference>
<keyword evidence="2 4" id="KW-0808">Transferase</keyword>
<proteinExistence type="predicted"/>
<dbReference type="SUPFAM" id="SSF53756">
    <property type="entry name" value="UDP-Glycosyltransferase/glycogen phosphorylase"/>
    <property type="match status" value="1"/>
</dbReference>
<gene>
    <name evidence="4" type="ORF">DVA86_29535</name>
</gene>
<dbReference type="Pfam" id="PF00534">
    <property type="entry name" value="Glycos_transf_1"/>
    <property type="match status" value="1"/>
</dbReference>
<evidence type="ECO:0000259" key="3">
    <source>
        <dbReference type="Pfam" id="PF00534"/>
    </source>
</evidence>
<dbReference type="Proteomes" id="UP000254425">
    <property type="component" value="Chromosome"/>
</dbReference>